<keyword evidence="1" id="KW-0812">Transmembrane</keyword>
<dbReference type="KEGG" id="bvi:Bcep1808_6516"/>
<dbReference type="eggNOG" id="COG3475">
    <property type="taxonomic scope" value="Bacteria"/>
</dbReference>
<dbReference type="AlphaFoldDB" id="A4JT10"/>
<gene>
    <name evidence="2" type="ordered locus">Bcep1808_6516</name>
</gene>
<feature type="transmembrane region" description="Helical" evidence="1">
    <location>
        <begin position="326"/>
        <end position="350"/>
    </location>
</feature>
<keyword evidence="1" id="KW-0472">Membrane</keyword>
<feature type="transmembrane region" description="Helical" evidence="1">
    <location>
        <begin position="164"/>
        <end position="185"/>
    </location>
</feature>
<dbReference type="HOGENOM" id="CLU_677645_0_0_4"/>
<feature type="transmembrane region" description="Helical" evidence="1">
    <location>
        <begin position="123"/>
        <end position="152"/>
    </location>
</feature>
<feature type="transmembrane region" description="Helical" evidence="1">
    <location>
        <begin position="371"/>
        <end position="395"/>
    </location>
</feature>
<reference evidence="3" key="1">
    <citation type="submission" date="2007-03" db="EMBL/GenBank/DDBJ databases">
        <title>Complete sequence of chromosome 3 of Burkholderia vietnamiensis G4.</title>
        <authorList>
            <consortium name="US DOE Joint Genome Institute"/>
            <person name="Copeland A."/>
            <person name="Lucas S."/>
            <person name="Lapidus A."/>
            <person name="Barry K."/>
            <person name="Detter J.C."/>
            <person name="Glavina del Rio T."/>
            <person name="Hammon N."/>
            <person name="Israni S."/>
            <person name="Dalin E."/>
            <person name="Tice H."/>
            <person name="Pitluck S."/>
            <person name="Chain P."/>
            <person name="Malfatti S."/>
            <person name="Shin M."/>
            <person name="Vergez L."/>
            <person name="Schmutz J."/>
            <person name="Larimer F."/>
            <person name="Land M."/>
            <person name="Hauser L."/>
            <person name="Kyrpides N."/>
            <person name="Tiedje J."/>
            <person name="Richardson P."/>
        </authorList>
    </citation>
    <scope>NUCLEOTIDE SEQUENCE [LARGE SCALE GENOMIC DNA]</scope>
    <source>
        <strain evidence="3">G4 / LMG 22486</strain>
    </source>
</reference>
<proteinExistence type="predicted"/>
<feature type="transmembrane region" description="Helical" evidence="1">
    <location>
        <begin position="89"/>
        <end position="111"/>
    </location>
</feature>
<feature type="transmembrane region" description="Helical" evidence="1">
    <location>
        <begin position="266"/>
        <end position="286"/>
    </location>
</feature>
<dbReference type="Proteomes" id="UP000002287">
    <property type="component" value="Chromosome 3"/>
</dbReference>
<feature type="transmembrane region" description="Helical" evidence="1">
    <location>
        <begin position="197"/>
        <end position="215"/>
    </location>
</feature>
<name>A4JT10_BURVG</name>
<feature type="transmembrane region" description="Helical" evidence="1">
    <location>
        <begin position="30"/>
        <end position="48"/>
    </location>
</feature>
<organism evidence="2 3">
    <name type="scientific">Burkholderia vietnamiensis (strain G4 / LMG 22486)</name>
    <name type="common">Burkholderia cepacia (strain R1808)</name>
    <dbReference type="NCBI Taxonomy" id="269482"/>
    <lineage>
        <taxon>Bacteria</taxon>
        <taxon>Pseudomonadati</taxon>
        <taxon>Pseudomonadota</taxon>
        <taxon>Betaproteobacteria</taxon>
        <taxon>Burkholderiales</taxon>
        <taxon>Burkholderiaceae</taxon>
        <taxon>Burkholderia</taxon>
        <taxon>Burkholderia cepacia complex</taxon>
    </lineage>
</organism>
<evidence type="ECO:0000313" key="2">
    <source>
        <dbReference type="EMBL" id="ABO59413.1"/>
    </source>
</evidence>
<evidence type="ECO:0000256" key="1">
    <source>
        <dbReference type="SAM" id="Phobius"/>
    </source>
</evidence>
<keyword evidence="1" id="KW-1133">Transmembrane helix</keyword>
<sequence length="429" mass="46971">MKKPKLVSMFAGALVLNTFLMRPAALGQQYVSVAMVLGLILVVLYFFMAEKRSGIIENRVGLDFGFVIALVLLYWAYEFPLGILRGSDEILLAKEFVSTIVIVGCYSAFLVRRDENREFFRIFSTVVGLLGWSGMVTMTLSLITGLNALYLFPIQIQGYESSPAVVDGMQTGAVYFPFSMLYSLYTTGDIQLNRFSNFFREAGIYQAISIFLFAYERFTRRSRFVTIGLMAGALLSLSTLGLLLLPLTGGLVYIARRRANMIRFSIAIAVGVAAIGVLLFAPAIGLSDKMDQHSASVTERSEAISRGIDSIMTDGFGTGVYSGTRAGNAICLIASISSIGIIGFLIQSILISGARPGDRIFGKKVITCFPLFVTALISQPIAGAGMTYILAMVVVPSIVEQRQRKEFERLALSKHMQRGTSVFDHVVKN</sequence>
<dbReference type="EMBL" id="CP000616">
    <property type="protein sequence ID" value="ABO59413.1"/>
    <property type="molecule type" value="Genomic_DNA"/>
</dbReference>
<evidence type="ECO:0000313" key="3">
    <source>
        <dbReference type="Proteomes" id="UP000002287"/>
    </source>
</evidence>
<feature type="transmembrane region" description="Helical" evidence="1">
    <location>
        <begin position="227"/>
        <end position="254"/>
    </location>
</feature>
<protein>
    <recommendedName>
        <fullName evidence="4">O-antigen ligase like membrane protein</fullName>
    </recommendedName>
</protein>
<accession>A4JT10</accession>
<feature type="transmembrane region" description="Helical" evidence="1">
    <location>
        <begin position="60"/>
        <end position="77"/>
    </location>
</feature>
<evidence type="ECO:0008006" key="4">
    <source>
        <dbReference type="Google" id="ProtNLM"/>
    </source>
</evidence>